<evidence type="ECO:0000313" key="2">
    <source>
        <dbReference type="Proteomes" id="UP000447434"/>
    </source>
</evidence>
<accession>A0A6A4Q195</accession>
<keyword evidence="2" id="KW-1185">Reference proteome</keyword>
<organism evidence="1 2">
    <name type="scientific">Lupinus albus</name>
    <name type="common">White lupine</name>
    <name type="synonym">Lupinus termis</name>
    <dbReference type="NCBI Taxonomy" id="3870"/>
    <lineage>
        <taxon>Eukaryota</taxon>
        <taxon>Viridiplantae</taxon>
        <taxon>Streptophyta</taxon>
        <taxon>Embryophyta</taxon>
        <taxon>Tracheophyta</taxon>
        <taxon>Spermatophyta</taxon>
        <taxon>Magnoliopsida</taxon>
        <taxon>eudicotyledons</taxon>
        <taxon>Gunneridae</taxon>
        <taxon>Pentapetalae</taxon>
        <taxon>rosids</taxon>
        <taxon>fabids</taxon>
        <taxon>Fabales</taxon>
        <taxon>Fabaceae</taxon>
        <taxon>Papilionoideae</taxon>
        <taxon>50 kb inversion clade</taxon>
        <taxon>genistoids sensu lato</taxon>
        <taxon>core genistoids</taxon>
        <taxon>Genisteae</taxon>
        <taxon>Lupinus</taxon>
    </lineage>
</organism>
<dbReference type="EMBL" id="WOCE01000009">
    <property type="protein sequence ID" value="KAE9607717.1"/>
    <property type="molecule type" value="Genomic_DNA"/>
</dbReference>
<sequence length="144" mass="16174">MVALGSIVPGEICFEGRQLIRLQVILVHAALVDQSSKVSNLLMSEHPSQLGSLTRFKFRALGSSVHFQLRVGAKPGQFLESSRIFPNRHVSLFQLQELHFHLPFQISRDVFVKEFLLESTLGNQLSLRLHLASSELPPVLGLRH</sequence>
<dbReference type="AlphaFoldDB" id="A0A6A4Q195"/>
<proteinExistence type="predicted"/>
<reference evidence="2" key="1">
    <citation type="journal article" date="2020" name="Nat. Commun.">
        <title>Genome sequence of the cluster root forming white lupin.</title>
        <authorList>
            <person name="Hufnagel B."/>
            <person name="Marques A."/>
            <person name="Soriano A."/>
            <person name="Marques L."/>
            <person name="Divol F."/>
            <person name="Doumas P."/>
            <person name="Sallet E."/>
            <person name="Mancinotti D."/>
            <person name="Carrere S."/>
            <person name="Marande W."/>
            <person name="Arribat S."/>
            <person name="Keller J."/>
            <person name="Huneau C."/>
            <person name="Blein T."/>
            <person name="Aime D."/>
            <person name="Laguerre M."/>
            <person name="Taylor J."/>
            <person name="Schubert V."/>
            <person name="Nelson M."/>
            <person name="Geu-Flores F."/>
            <person name="Crespi M."/>
            <person name="Gallardo-Guerrero K."/>
            <person name="Delaux P.-M."/>
            <person name="Salse J."/>
            <person name="Berges H."/>
            <person name="Guyot R."/>
            <person name="Gouzy J."/>
            <person name="Peret B."/>
        </authorList>
    </citation>
    <scope>NUCLEOTIDE SEQUENCE [LARGE SCALE GENOMIC DNA]</scope>
    <source>
        <strain evidence="2">cv. Amiga</strain>
    </source>
</reference>
<dbReference type="Proteomes" id="UP000447434">
    <property type="component" value="Chromosome 9"/>
</dbReference>
<name>A0A6A4Q195_LUPAL</name>
<comment type="caution">
    <text evidence="1">The sequence shown here is derived from an EMBL/GenBank/DDBJ whole genome shotgun (WGS) entry which is preliminary data.</text>
</comment>
<gene>
    <name evidence="1" type="ORF">Lalb_Chr09g0333111</name>
</gene>
<protein>
    <submittedName>
        <fullName evidence="1">Uncharacterized protein</fullName>
    </submittedName>
</protein>
<evidence type="ECO:0000313" key="1">
    <source>
        <dbReference type="EMBL" id="KAE9607717.1"/>
    </source>
</evidence>